<organism evidence="6 7">
    <name type="scientific">Nocardiopsis tropica</name>
    <dbReference type="NCBI Taxonomy" id="109330"/>
    <lineage>
        <taxon>Bacteria</taxon>
        <taxon>Bacillati</taxon>
        <taxon>Actinomycetota</taxon>
        <taxon>Actinomycetes</taxon>
        <taxon>Streptosporangiales</taxon>
        <taxon>Nocardiopsidaceae</taxon>
        <taxon>Nocardiopsis</taxon>
    </lineage>
</organism>
<evidence type="ECO:0000256" key="1">
    <source>
        <dbReference type="ARBA" id="ARBA00023015"/>
    </source>
</evidence>
<feature type="compositionally biased region" description="Basic residues" evidence="4">
    <location>
        <begin position="1"/>
        <end position="12"/>
    </location>
</feature>
<evidence type="ECO:0000256" key="4">
    <source>
        <dbReference type="SAM" id="MobiDB-lite"/>
    </source>
</evidence>
<dbReference type="SMART" id="SM00530">
    <property type="entry name" value="HTH_XRE"/>
    <property type="match status" value="1"/>
</dbReference>
<gene>
    <name evidence="6" type="ORF">Q8A49_07520</name>
</gene>
<comment type="caution">
    <text evidence="6">The sequence shown here is derived from an EMBL/GenBank/DDBJ whole genome shotgun (WGS) entry which is preliminary data.</text>
</comment>
<dbReference type="RefSeq" id="WP_330157567.1">
    <property type="nucleotide sequence ID" value="NZ_BAAAJA010000067.1"/>
</dbReference>
<keyword evidence="1" id="KW-0805">Transcription regulation</keyword>
<feature type="region of interest" description="Disordered" evidence="4">
    <location>
        <begin position="1"/>
        <end position="22"/>
    </location>
</feature>
<dbReference type="SUPFAM" id="SSF47413">
    <property type="entry name" value="lambda repressor-like DNA-binding domains"/>
    <property type="match status" value="1"/>
</dbReference>
<dbReference type="EMBL" id="JAUUCC010000013">
    <property type="protein sequence ID" value="MEE2050342.1"/>
    <property type="molecule type" value="Genomic_DNA"/>
</dbReference>
<protein>
    <submittedName>
        <fullName evidence="6">Helix-turn-helix transcriptional regulator</fullName>
    </submittedName>
</protein>
<dbReference type="InterPro" id="IPR050807">
    <property type="entry name" value="TransReg_Diox_bact_type"/>
</dbReference>
<sequence>MSRPPGVRHHGPSIKAWREQRGWTAKELADRTGYSRSSLSNIERETKPTIPLRSLYKLADALTVDPAVLVRDSLPVTACGHQVTEKAVA</sequence>
<keyword evidence="2" id="KW-0238">DNA-binding</keyword>
<keyword evidence="3" id="KW-0804">Transcription</keyword>
<dbReference type="InterPro" id="IPR001387">
    <property type="entry name" value="Cro/C1-type_HTH"/>
</dbReference>
<dbReference type="Gene3D" id="1.10.260.40">
    <property type="entry name" value="lambda repressor-like DNA-binding domains"/>
    <property type="match status" value="1"/>
</dbReference>
<accession>A0ABU7KM28</accession>
<dbReference type="InterPro" id="IPR010982">
    <property type="entry name" value="Lambda_DNA-bd_dom_sf"/>
</dbReference>
<feature type="domain" description="HTH cro/C1-type" evidence="5">
    <location>
        <begin position="14"/>
        <end position="69"/>
    </location>
</feature>
<evidence type="ECO:0000313" key="7">
    <source>
        <dbReference type="Proteomes" id="UP001348641"/>
    </source>
</evidence>
<evidence type="ECO:0000256" key="3">
    <source>
        <dbReference type="ARBA" id="ARBA00023163"/>
    </source>
</evidence>
<evidence type="ECO:0000259" key="5">
    <source>
        <dbReference type="PROSITE" id="PS50943"/>
    </source>
</evidence>
<evidence type="ECO:0000313" key="6">
    <source>
        <dbReference type="EMBL" id="MEE2050342.1"/>
    </source>
</evidence>
<name>A0ABU7KM28_9ACTN</name>
<proteinExistence type="predicted"/>
<dbReference type="Pfam" id="PF01381">
    <property type="entry name" value="HTH_3"/>
    <property type="match status" value="1"/>
</dbReference>
<reference evidence="6 7" key="1">
    <citation type="submission" date="2023-07" db="EMBL/GenBank/DDBJ databases">
        <authorList>
            <person name="Girao M."/>
            <person name="Carvalho M.F."/>
        </authorList>
    </citation>
    <scope>NUCLEOTIDE SEQUENCE [LARGE SCALE GENOMIC DNA]</scope>
    <source>
        <strain evidence="6 7">66/93</strain>
    </source>
</reference>
<dbReference type="CDD" id="cd00093">
    <property type="entry name" value="HTH_XRE"/>
    <property type="match status" value="1"/>
</dbReference>
<dbReference type="PANTHER" id="PTHR46797:SF23">
    <property type="entry name" value="HTH-TYPE TRANSCRIPTIONAL REGULATOR SUTR"/>
    <property type="match status" value="1"/>
</dbReference>
<evidence type="ECO:0000256" key="2">
    <source>
        <dbReference type="ARBA" id="ARBA00023125"/>
    </source>
</evidence>
<dbReference type="Proteomes" id="UP001348641">
    <property type="component" value="Unassembled WGS sequence"/>
</dbReference>
<dbReference type="PROSITE" id="PS50943">
    <property type="entry name" value="HTH_CROC1"/>
    <property type="match status" value="1"/>
</dbReference>
<dbReference type="PANTHER" id="PTHR46797">
    <property type="entry name" value="HTH-TYPE TRANSCRIPTIONAL REGULATOR"/>
    <property type="match status" value="1"/>
</dbReference>